<evidence type="ECO:0000313" key="11">
    <source>
        <dbReference type="Proteomes" id="UP000887540"/>
    </source>
</evidence>
<dbReference type="GO" id="GO:0008143">
    <property type="term" value="F:poly(A) binding"/>
    <property type="evidence" value="ECO:0007669"/>
    <property type="project" value="InterPro"/>
</dbReference>
<feature type="compositionally biased region" description="Basic and acidic residues" evidence="9">
    <location>
        <begin position="250"/>
        <end position="273"/>
    </location>
</feature>
<organism evidence="11 12">
    <name type="scientific">Acrobeloides nanus</name>
    <dbReference type="NCBI Taxonomy" id="290746"/>
    <lineage>
        <taxon>Eukaryota</taxon>
        <taxon>Metazoa</taxon>
        <taxon>Ecdysozoa</taxon>
        <taxon>Nematoda</taxon>
        <taxon>Chromadorea</taxon>
        <taxon>Rhabditida</taxon>
        <taxon>Tylenchina</taxon>
        <taxon>Cephalobomorpha</taxon>
        <taxon>Cephaloboidea</taxon>
        <taxon>Cephalobidae</taxon>
        <taxon>Acrobeloides</taxon>
    </lineage>
</organism>
<dbReference type="WBParaSite" id="ACRNAN_scaffold3846.g12271.t1">
    <property type="protein sequence ID" value="ACRNAN_scaffold3846.g12271.t1"/>
    <property type="gene ID" value="ACRNAN_scaffold3846.g12271"/>
</dbReference>
<dbReference type="GO" id="GO:0008270">
    <property type="term" value="F:zinc ion binding"/>
    <property type="evidence" value="ECO:0007669"/>
    <property type="project" value="UniProtKB-KW"/>
</dbReference>
<accession>A0A914DTQ1</accession>
<dbReference type="AlphaFoldDB" id="A0A914DTQ1"/>
<name>A0A914DTQ1_9BILA</name>
<protein>
    <recommendedName>
        <fullName evidence="3">Zinc finger CCCH domain-containing protein 14</fullName>
    </recommendedName>
</protein>
<evidence type="ECO:0000256" key="7">
    <source>
        <dbReference type="ARBA" id="ARBA00022833"/>
    </source>
</evidence>
<evidence type="ECO:0000259" key="10">
    <source>
        <dbReference type="SMART" id="SM00356"/>
    </source>
</evidence>
<feature type="domain" description="C3H1-type" evidence="10">
    <location>
        <begin position="697"/>
        <end position="717"/>
    </location>
</feature>
<comment type="similarity">
    <text evidence="2">Belongs to the ZC3H14 family.</text>
</comment>
<evidence type="ECO:0000256" key="4">
    <source>
        <dbReference type="ARBA" id="ARBA00022723"/>
    </source>
</evidence>
<dbReference type="Gene3D" id="4.10.1000.40">
    <property type="match status" value="1"/>
</dbReference>
<evidence type="ECO:0000256" key="5">
    <source>
        <dbReference type="ARBA" id="ARBA00022737"/>
    </source>
</evidence>
<proteinExistence type="inferred from homology"/>
<feature type="region of interest" description="Disordered" evidence="9">
    <location>
        <begin position="78"/>
        <end position="326"/>
    </location>
</feature>
<dbReference type="InterPro" id="IPR040366">
    <property type="entry name" value="Nab2/ZC3H14"/>
</dbReference>
<dbReference type="GO" id="GO:0043488">
    <property type="term" value="P:regulation of mRNA stability"/>
    <property type="evidence" value="ECO:0007669"/>
    <property type="project" value="InterPro"/>
</dbReference>
<keyword evidence="8" id="KW-0539">Nucleus</keyword>
<dbReference type="GO" id="GO:0005634">
    <property type="term" value="C:nucleus"/>
    <property type="evidence" value="ECO:0007669"/>
    <property type="project" value="UniProtKB-SubCell"/>
</dbReference>
<feature type="compositionally biased region" description="Basic and acidic residues" evidence="9">
    <location>
        <begin position="443"/>
        <end position="455"/>
    </location>
</feature>
<evidence type="ECO:0000256" key="1">
    <source>
        <dbReference type="ARBA" id="ARBA00004123"/>
    </source>
</evidence>
<dbReference type="FunFam" id="4.10.1000.40:FF:000006">
    <property type="entry name" value="Zinc finger CCCH domain-containing protein 14"/>
    <property type="match status" value="1"/>
</dbReference>
<evidence type="ECO:0000256" key="9">
    <source>
        <dbReference type="SAM" id="MobiDB-lite"/>
    </source>
</evidence>
<dbReference type="GO" id="GO:0005737">
    <property type="term" value="C:cytoplasm"/>
    <property type="evidence" value="ECO:0007669"/>
    <property type="project" value="TreeGrafter"/>
</dbReference>
<feature type="region of interest" description="Disordered" evidence="9">
    <location>
        <begin position="426"/>
        <end position="468"/>
    </location>
</feature>
<dbReference type="Gene3D" id="1.20.1390.10">
    <property type="entry name" value="PWI domain"/>
    <property type="match status" value="1"/>
</dbReference>
<dbReference type="SMART" id="SM00356">
    <property type="entry name" value="ZnF_C3H1"/>
    <property type="match status" value="3"/>
</dbReference>
<sequence length="860" mass="97135">MAGHGAEFTKKLRAAIKAKIEELGVEVDEELPDYIMVMVANKKEKNRMKNDLLLFLGKNSGVFVDWLFSFFEKLQNVGSGGGSTDEAVPRSKRTETTEKEEKATTSKSSKEKDSRKEEKSKAKKEDRKRDSPPVTKQKPKLRHEPEAQELAKISEKSSSSHRKESTSSNRNHPREHEEKEKPSKSTRPQIRAPTPPTSDVKKPKHRHEKEKPVEKSSSNKSEEPSLKRHRTIPSRPDYTPETGEEESDGEKERQVLRRVLQEKKTKLKVDPEPSNRVVEGADEDSVDTFDESDYDDKLNRSSPPRKTLKSEVVVQSKPQEMQPKLQSEVVVKGKDLKGRVFGGQSSLFLRAVSDASGFRGQNRPTSRRYQYDSDSGEEGILQVPEVTSIRRTVTNRTVGEKPPKFEEIFNDEPKKHPRFIVTVKGYDGRTVQERPTDPFSDELQERLEDLQKERTPSPTFEEPPKDNELFVGVENFPAEEEAVKKVARKRPKRADDPLRAFMKLSGVNPKKAKTSYELHKEELLERVQHLERVEHRPKEPVRPVEKKPRGDVILRSNGTVTKTPVVYRDDSPKTPITPLWNAQSLEIKVADLSSSDDEAEIDELLKSAQEIRSSSTVLHHEIPPTSMLSKPITYAHAAYMPPGLQRRVSQTYMQSAPQPVAPPPTARFDPNKIMERCRFWPNCRLTEDQCVYVHPKKPCANFPNCWFGEKCLYIHPNCKYDSNCTKPNCPYIHSGQSGIPTTIVPTSTSNTSANVETTKTTVTIQNDTVKGTNADILLVPASSAPQPSTTSSASSTIQTFSTVQCKFKGRCRNASCTFKHPPRCRFGPNCLNPSCSFWHPVDTSKYKWTAANLAQSSSTS</sequence>
<evidence type="ECO:0000256" key="6">
    <source>
        <dbReference type="ARBA" id="ARBA00022771"/>
    </source>
</evidence>
<dbReference type="Gene3D" id="4.10.1000.30">
    <property type="match status" value="1"/>
</dbReference>
<feature type="compositionally biased region" description="Basic and acidic residues" evidence="9">
    <location>
        <begin position="426"/>
        <end position="436"/>
    </location>
</feature>
<keyword evidence="11" id="KW-1185">Reference proteome</keyword>
<feature type="compositionally biased region" description="Acidic residues" evidence="9">
    <location>
        <begin position="280"/>
        <end position="294"/>
    </location>
</feature>
<comment type="subcellular location">
    <subcellularLocation>
        <location evidence="1">Nucleus</location>
    </subcellularLocation>
</comment>
<keyword evidence="6" id="KW-0863">Zinc-finger</keyword>
<keyword evidence="7" id="KW-0862">Zinc</keyword>
<feature type="domain" description="C3H1-type" evidence="10">
    <location>
        <begin position="799"/>
        <end position="822"/>
    </location>
</feature>
<feature type="domain" description="C3H1-type" evidence="10">
    <location>
        <begin position="671"/>
        <end position="696"/>
    </location>
</feature>
<dbReference type="Proteomes" id="UP000887540">
    <property type="component" value="Unplaced"/>
</dbReference>
<evidence type="ECO:0000256" key="3">
    <source>
        <dbReference type="ARBA" id="ARBA00015071"/>
    </source>
</evidence>
<reference evidence="12" key="1">
    <citation type="submission" date="2022-11" db="UniProtKB">
        <authorList>
            <consortium name="WormBaseParasite"/>
        </authorList>
    </citation>
    <scope>IDENTIFICATION</scope>
</reference>
<dbReference type="PANTHER" id="PTHR14738">
    <property type="entry name" value="ZINC FINGER CCCH DOMAIN-CONTAINING PROTEIN 14"/>
    <property type="match status" value="1"/>
</dbReference>
<feature type="region of interest" description="Disordered" evidence="9">
    <location>
        <begin position="357"/>
        <end position="385"/>
    </location>
</feature>
<keyword evidence="5" id="KW-0677">Repeat</keyword>
<evidence type="ECO:0000256" key="2">
    <source>
        <dbReference type="ARBA" id="ARBA00008423"/>
    </source>
</evidence>
<dbReference type="PANTHER" id="PTHR14738:SF29">
    <property type="entry name" value="ZINC FINGER CCCH DOMAIN-CONTAINING PROTEIN 14"/>
    <property type="match status" value="1"/>
</dbReference>
<evidence type="ECO:0000256" key="8">
    <source>
        <dbReference type="ARBA" id="ARBA00023242"/>
    </source>
</evidence>
<evidence type="ECO:0000313" key="12">
    <source>
        <dbReference type="WBParaSite" id="ACRNAN_scaffold3846.g12271.t1"/>
    </source>
</evidence>
<feature type="compositionally biased region" description="Basic and acidic residues" evidence="9">
    <location>
        <begin position="172"/>
        <end position="183"/>
    </location>
</feature>
<dbReference type="InterPro" id="IPR000571">
    <property type="entry name" value="Znf_CCCH"/>
</dbReference>
<dbReference type="Pfam" id="PF14608">
    <property type="entry name" value="zf-CCCH_2"/>
    <property type="match status" value="5"/>
</dbReference>
<feature type="compositionally biased region" description="Basic and acidic residues" evidence="9">
    <location>
        <begin position="87"/>
        <end position="131"/>
    </location>
</feature>
<keyword evidence="4" id="KW-0479">Metal-binding</keyword>